<dbReference type="GO" id="GO:0003677">
    <property type="term" value="F:DNA binding"/>
    <property type="evidence" value="ECO:0007669"/>
    <property type="project" value="InterPro"/>
</dbReference>
<evidence type="ECO:0000259" key="1">
    <source>
        <dbReference type="PROSITE" id="PS50943"/>
    </source>
</evidence>
<sequence>MNLRLAIGAVLRTLRSKEKRTRESLAEASSHTYLARLEHGKSGITVEKLELISETFGISPLTFLTLAVATSKGATTDSLLRQARTELEKFEADGGLDEIANQVKDGELVARLPGRQMDSQRLENVLKCKSQGMSQKMTAETLGISKQTVNRLWTRVSE</sequence>
<evidence type="ECO:0000313" key="2">
    <source>
        <dbReference type="EMBL" id="RMT13891.1"/>
    </source>
</evidence>
<reference evidence="2 3" key="1">
    <citation type="submission" date="2018-08" db="EMBL/GenBank/DDBJ databases">
        <title>Recombination of ecologically and evolutionarily significant loci maintains genetic cohesion in the Pseudomonas syringae species complex.</title>
        <authorList>
            <person name="Dillon M."/>
            <person name="Thakur S."/>
            <person name="Almeida R.N.D."/>
            <person name="Weir B.S."/>
            <person name="Guttman D.S."/>
        </authorList>
    </citation>
    <scope>NUCLEOTIDE SEQUENCE [LARGE SCALE GENOMIC DNA]</scope>
    <source>
        <strain evidence="2 3">ICMP 6941</strain>
    </source>
</reference>
<feature type="domain" description="HTH cro/C1-type" evidence="1">
    <location>
        <begin position="11"/>
        <end position="63"/>
    </location>
</feature>
<dbReference type="SUPFAM" id="SSF47413">
    <property type="entry name" value="lambda repressor-like DNA-binding domains"/>
    <property type="match status" value="1"/>
</dbReference>
<dbReference type="InterPro" id="IPR001387">
    <property type="entry name" value="Cro/C1-type_HTH"/>
</dbReference>
<proteinExistence type="predicted"/>
<protein>
    <submittedName>
        <fullName evidence="2">Cro/CI family transcriptional regulator</fullName>
    </submittedName>
</protein>
<evidence type="ECO:0000313" key="3">
    <source>
        <dbReference type="Proteomes" id="UP000276194"/>
    </source>
</evidence>
<dbReference type="CDD" id="cd00093">
    <property type="entry name" value="HTH_XRE"/>
    <property type="match status" value="1"/>
</dbReference>
<dbReference type="Pfam" id="PF01381">
    <property type="entry name" value="HTH_3"/>
    <property type="match status" value="1"/>
</dbReference>
<gene>
    <name evidence="2" type="ORF">ALP52_01734</name>
</gene>
<dbReference type="PROSITE" id="PS50943">
    <property type="entry name" value="HTH_CROC1"/>
    <property type="match status" value="1"/>
</dbReference>
<dbReference type="Proteomes" id="UP000276194">
    <property type="component" value="Unassembled WGS sequence"/>
</dbReference>
<comment type="caution">
    <text evidence="2">The sequence shown here is derived from an EMBL/GenBank/DDBJ whole genome shotgun (WGS) entry which is preliminary data.</text>
</comment>
<dbReference type="RefSeq" id="WP_122323049.1">
    <property type="nucleotide sequence ID" value="NZ_RBTD01000415.1"/>
</dbReference>
<dbReference type="InterPro" id="IPR010982">
    <property type="entry name" value="Lambda_DNA-bd_dom_sf"/>
</dbReference>
<dbReference type="SMART" id="SM00530">
    <property type="entry name" value="HTH_XRE"/>
    <property type="match status" value="1"/>
</dbReference>
<name>A0A3M5ISN0_PSEA0</name>
<organism evidence="2 3">
    <name type="scientific">Pseudomonas amygdali pv. mori</name>
    <dbReference type="NCBI Taxonomy" id="34065"/>
    <lineage>
        <taxon>Bacteria</taxon>
        <taxon>Pseudomonadati</taxon>
        <taxon>Pseudomonadota</taxon>
        <taxon>Gammaproteobacteria</taxon>
        <taxon>Pseudomonadales</taxon>
        <taxon>Pseudomonadaceae</taxon>
        <taxon>Pseudomonas</taxon>
        <taxon>Pseudomonas amygdali</taxon>
    </lineage>
</organism>
<dbReference type="AlphaFoldDB" id="A0A3M5ISN0"/>
<dbReference type="Gene3D" id="1.10.260.40">
    <property type="entry name" value="lambda repressor-like DNA-binding domains"/>
    <property type="match status" value="1"/>
</dbReference>
<accession>A0A3M5ISN0</accession>
<dbReference type="EMBL" id="RBTD01000415">
    <property type="protein sequence ID" value="RMT13891.1"/>
    <property type="molecule type" value="Genomic_DNA"/>
</dbReference>